<evidence type="ECO:0000256" key="2">
    <source>
        <dbReference type="RuleBase" id="RU000461"/>
    </source>
</evidence>
<accession>A0ABW4FES8</accession>
<keyword evidence="2" id="KW-0560">Oxidoreductase</keyword>
<keyword evidence="4" id="KW-1185">Reference proteome</keyword>
<sequence length="393" mass="42056">MPTTTRTLPFERPGVLEPPPAYAELRRTEPVARVTTPDGTQAWLVTSYDAVAAVLAEPRFGVAPLGEADPGNDTLFQDGDAHARLRRLVSAVFTPRHVESMRTRIEALAADHVAAMAAAGPPADLVDALAAPLSITTISELLGIPAEERAHLRRWADTALTVDMSVPTGELDAAAMQQAWESLSGYAAELVATRRSDPGDDLMSALIGVHDAQDGRLSGDELTAMVTTLVSAGYLSTCNVMSVAVIHLVGTGRLASLAGAPEQLDATVEEVLRHQSGVTGEVLPRWAHEDVDLGETRIAAGEMVLARLEAANRDPDRFPDPDRFVPERPNPHLAFGRGPHHCLGAALARTEIRAALHALAVRLPGLRLRDRVEDIPWIHGFVDSGPAALHVTW</sequence>
<dbReference type="PANTHER" id="PTHR46696:SF1">
    <property type="entry name" value="CYTOCHROME P450 YJIB-RELATED"/>
    <property type="match status" value="1"/>
</dbReference>
<reference evidence="4" key="1">
    <citation type="journal article" date="2019" name="Int. J. Syst. Evol. Microbiol.">
        <title>The Global Catalogue of Microorganisms (GCM) 10K type strain sequencing project: providing services to taxonomists for standard genome sequencing and annotation.</title>
        <authorList>
            <consortium name="The Broad Institute Genomics Platform"/>
            <consortium name="The Broad Institute Genome Sequencing Center for Infectious Disease"/>
            <person name="Wu L."/>
            <person name="Ma J."/>
        </authorList>
    </citation>
    <scope>NUCLEOTIDE SEQUENCE [LARGE SCALE GENOMIC DNA]</scope>
    <source>
        <strain evidence="4">CCM 7043</strain>
    </source>
</reference>
<dbReference type="PANTHER" id="PTHR46696">
    <property type="entry name" value="P450, PUTATIVE (EUROFUNG)-RELATED"/>
    <property type="match status" value="1"/>
</dbReference>
<dbReference type="PRINTS" id="PR00385">
    <property type="entry name" value="P450"/>
</dbReference>
<comment type="similarity">
    <text evidence="1 2">Belongs to the cytochrome P450 family.</text>
</comment>
<dbReference type="PROSITE" id="PS00086">
    <property type="entry name" value="CYTOCHROME_P450"/>
    <property type="match status" value="1"/>
</dbReference>
<protein>
    <submittedName>
        <fullName evidence="3">Cytochrome P450</fullName>
    </submittedName>
</protein>
<evidence type="ECO:0000313" key="3">
    <source>
        <dbReference type="EMBL" id="MFD1524585.1"/>
    </source>
</evidence>
<evidence type="ECO:0000256" key="1">
    <source>
        <dbReference type="ARBA" id="ARBA00010617"/>
    </source>
</evidence>
<name>A0ABW4FES8_9PSEU</name>
<keyword evidence="2" id="KW-0479">Metal-binding</keyword>
<comment type="caution">
    <text evidence="3">The sequence shown here is derived from an EMBL/GenBank/DDBJ whole genome shotgun (WGS) entry which is preliminary data.</text>
</comment>
<dbReference type="Pfam" id="PF00067">
    <property type="entry name" value="p450"/>
    <property type="match status" value="1"/>
</dbReference>
<organism evidence="3 4">
    <name type="scientific">Pseudonocardia yunnanensis</name>
    <dbReference type="NCBI Taxonomy" id="58107"/>
    <lineage>
        <taxon>Bacteria</taxon>
        <taxon>Bacillati</taxon>
        <taxon>Actinomycetota</taxon>
        <taxon>Actinomycetes</taxon>
        <taxon>Pseudonocardiales</taxon>
        <taxon>Pseudonocardiaceae</taxon>
        <taxon>Pseudonocardia</taxon>
    </lineage>
</organism>
<gene>
    <name evidence="3" type="ORF">ACFSJD_44380</name>
</gene>
<dbReference type="InterPro" id="IPR002397">
    <property type="entry name" value="Cyt_P450_B"/>
</dbReference>
<dbReference type="PRINTS" id="PR00359">
    <property type="entry name" value="BP450"/>
</dbReference>
<dbReference type="InterPro" id="IPR017972">
    <property type="entry name" value="Cyt_P450_CS"/>
</dbReference>
<keyword evidence="2" id="KW-0408">Iron</keyword>
<dbReference type="Proteomes" id="UP001597114">
    <property type="component" value="Unassembled WGS sequence"/>
</dbReference>
<evidence type="ECO:0000313" key="4">
    <source>
        <dbReference type="Proteomes" id="UP001597114"/>
    </source>
</evidence>
<dbReference type="InterPro" id="IPR001128">
    <property type="entry name" value="Cyt_P450"/>
</dbReference>
<dbReference type="EMBL" id="JBHUCO010000088">
    <property type="protein sequence ID" value="MFD1524585.1"/>
    <property type="molecule type" value="Genomic_DNA"/>
</dbReference>
<dbReference type="SUPFAM" id="SSF48264">
    <property type="entry name" value="Cytochrome P450"/>
    <property type="match status" value="1"/>
</dbReference>
<keyword evidence="2" id="KW-0349">Heme</keyword>
<dbReference type="Gene3D" id="1.10.630.10">
    <property type="entry name" value="Cytochrome P450"/>
    <property type="match status" value="1"/>
</dbReference>
<dbReference type="InterPro" id="IPR036396">
    <property type="entry name" value="Cyt_P450_sf"/>
</dbReference>
<dbReference type="RefSeq" id="WP_344723245.1">
    <property type="nucleotide sequence ID" value="NZ_BAAAUS010000018.1"/>
</dbReference>
<proteinExistence type="inferred from homology"/>
<keyword evidence="2" id="KW-0503">Monooxygenase</keyword>